<dbReference type="AlphaFoldDB" id="A0A6H9WRH9"/>
<proteinExistence type="predicted"/>
<dbReference type="EMBL" id="WBJY01000001">
    <property type="protein sequence ID" value="KAB1649375.1"/>
    <property type="molecule type" value="Genomic_DNA"/>
</dbReference>
<keyword evidence="4" id="KW-1185">Reference proteome</keyword>
<dbReference type="InterPro" id="IPR000073">
    <property type="entry name" value="AB_hydrolase_1"/>
</dbReference>
<reference evidence="3 4" key="1">
    <citation type="submission" date="2019-09" db="EMBL/GenBank/DDBJ databases">
        <title>Phylogeny of genus Pseudoclavibacter and closely related genus.</title>
        <authorList>
            <person name="Li Y."/>
        </authorList>
    </citation>
    <scope>NUCLEOTIDE SEQUENCE [LARGE SCALE GENOMIC DNA]</scope>
    <source>
        <strain evidence="3 4">EGI 60007</strain>
    </source>
</reference>
<dbReference type="OrthoDB" id="9773549at2"/>
<evidence type="ECO:0000313" key="3">
    <source>
        <dbReference type="EMBL" id="KAB1649375.1"/>
    </source>
</evidence>
<dbReference type="InterPro" id="IPR029058">
    <property type="entry name" value="AB_hydrolase_fold"/>
</dbReference>
<name>A0A6H9WRH9_9MICO</name>
<organism evidence="3 4">
    <name type="scientific">Pseudoclavibacter endophyticus</name>
    <dbReference type="NCBI Taxonomy" id="1778590"/>
    <lineage>
        <taxon>Bacteria</taxon>
        <taxon>Bacillati</taxon>
        <taxon>Actinomycetota</taxon>
        <taxon>Actinomycetes</taxon>
        <taxon>Micrococcales</taxon>
        <taxon>Microbacteriaceae</taxon>
        <taxon>Pseudoclavibacter</taxon>
    </lineage>
</organism>
<dbReference type="Pfam" id="PF12697">
    <property type="entry name" value="Abhydrolase_6"/>
    <property type="match status" value="1"/>
</dbReference>
<evidence type="ECO:0000313" key="4">
    <source>
        <dbReference type="Proteomes" id="UP000431744"/>
    </source>
</evidence>
<protein>
    <submittedName>
        <fullName evidence="3">Alpha/beta fold hydrolase</fullName>
    </submittedName>
</protein>
<feature type="domain" description="AB hydrolase-1" evidence="2">
    <location>
        <begin position="4"/>
        <end position="221"/>
    </location>
</feature>
<dbReference type="PANTHER" id="PTHR37017">
    <property type="entry name" value="AB HYDROLASE-1 DOMAIN-CONTAINING PROTEIN-RELATED"/>
    <property type="match status" value="1"/>
</dbReference>
<dbReference type="RefSeq" id="WP_158027965.1">
    <property type="nucleotide sequence ID" value="NZ_BMHG01000001.1"/>
</dbReference>
<evidence type="ECO:0000259" key="2">
    <source>
        <dbReference type="Pfam" id="PF12697"/>
    </source>
</evidence>
<accession>A0A6H9WRH9</accession>
<dbReference type="SUPFAM" id="SSF53474">
    <property type="entry name" value="alpha/beta-Hydrolases"/>
    <property type="match status" value="1"/>
</dbReference>
<keyword evidence="3" id="KW-0378">Hydrolase</keyword>
<comment type="caution">
    <text evidence="3">The sequence shown here is derived from an EMBL/GenBank/DDBJ whole genome shotgun (WGS) entry which is preliminary data.</text>
</comment>
<gene>
    <name evidence="3" type="ORF">F8O04_03655</name>
</gene>
<dbReference type="InterPro" id="IPR052897">
    <property type="entry name" value="Sec-Metab_Biosynth_Hydrolase"/>
</dbReference>
<evidence type="ECO:0000256" key="1">
    <source>
        <dbReference type="SAM" id="MobiDB-lite"/>
    </source>
</evidence>
<dbReference type="GO" id="GO:0016787">
    <property type="term" value="F:hydrolase activity"/>
    <property type="evidence" value="ECO:0007669"/>
    <property type="project" value="UniProtKB-KW"/>
</dbReference>
<sequence length="239" mass="26091">MSNIILVHGTYAGGFMWNTVAALLREKGHAVWTPTLTGVGERTHLRGPHVGLQTHITDIENVLYYDDITDAVILGFSYGGMVLAGLGRDAVERVRSGILLDAALPEDGESMHDVYAHVGTDTLPPEVAELHAQPEKPLDAPDLQVPPWAAGNPRFSPMPINCHWDRVKLGPLFTSRPNTYIEATRWSMNRRCAERAAALGWTVVGVDSEHGVMDSDPQGLSELIDRSARETRPNVADVA</sequence>
<feature type="region of interest" description="Disordered" evidence="1">
    <location>
        <begin position="213"/>
        <end position="239"/>
    </location>
</feature>
<feature type="compositionally biased region" description="Basic and acidic residues" evidence="1">
    <location>
        <begin position="223"/>
        <end position="232"/>
    </location>
</feature>
<dbReference type="Gene3D" id="3.40.50.1820">
    <property type="entry name" value="alpha/beta hydrolase"/>
    <property type="match status" value="1"/>
</dbReference>
<dbReference type="Proteomes" id="UP000431744">
    <property type="component" value="Unassembled WGS sequence"/>
</dbReference>
<dbReference type="PANTHER" id="PTHR37017:SF11">
    <property type="entry name" value="ESTERASE_LIPASE_THIOESTERASE DOMAIN-CONTAINING PROTEIN"/>
    <property type="match status" value="1"/>
</dbReference>